<evidence type="ECO:0000313" key="3">
    <source>
        <dbReference type="EMBL" id="CUS57501.1"/>
    </source>
</evidence>
<reference evidence="3" key="1">
    <citation type="submission" date="2015-10" db="EMBL/GenBank/DDBJ databases">
        <authorList>
            <person name="Gilbert D.G."/>
        </authorList>
    </citation>
    <scope>NUCLEOTIDE SEQUENCE</scope>
</reference>
<feature type="coiled-coil region" evidence="1">
    <location>
        <begin position="79"/>
        <end position="106"/>
    </location>
</feature>
<organism evidence="3">
    <name type="scientific">hydrothermal vent metagenome</name>
    <dbReference type="NCBI Taxonomy" id="652676"/>
    <lineage>
        <taxon>unclassified sequences</taxon>
        <taxon>metagenomes</taxon>
        <taxon>ecological metagenomes</taxon>
    </lineage>
</organism>
<feature type="transmembrane region" description="Helical" evidence="2">
    <location>
        <begin position="30"/>
        <end position="55"/>
    </location>
</feature>
<dbReference type="AlphaFoldDB" id="A0A160U1N9"/>
<evidence type="ECO:0000256" key="2">
    <source>
        <dbReference type="SAM" id="Phobius"/>
    </source>
</evidence>
<keyword evidence="2" id="KW-0472">Membrane</keyword>
<name>A0A160U1N9_9ZZZZ</name>
<keyword evidence="2" id="KW-0812">Transmembrane</keyword>
<protein>
    <submittedName>
        <fullName evidence="3">Uncharacterized protein</fullName>
    </submittedName>
</protein>
<accession>A0A160U1N9</accession>
<proteinExistence type="predicted"/>
<evidence type="ECO:0000256" key="1">
    <source>
        <dbReference type="SAM" id="Coils"/>
    </source>
</evidence>
<keyword evidence="1" id="KW-0175">Coiled coil</keyword>
<gene>
    <name evidence="3" type="ORF">MGWOODY_Hyp1103</name>
</gene>
<dbReference type="EMBL" id="CZQD01000044">
    <property type="protein sequence ID" value="CUS57501.1"/>
    <property type="molecule type" value="Genomic_DNA"/>
</dbReference>
<sequence>MSPQSDIGKTPVTSLDLLRELQGEQKAFRFLIRALAVLLVTAAVIAVGSVIYFYVALQGLKSEYAYQARLNEINLRIVAGEASRQRESTQAQLVAIREENESARRQGELSRELQQAGSARQIAAYKDRAISIARSHVLGKTMNDVTSQVVSMVLRADDGEVRLLKDEEHLLLQAALNDWGGEVESSDVRAAFQQLMDAEQLSDQAIGAAGLAMLEYRDANDASLVWNGGCSTVVDYVNQASARDLDEPMLLLWKGQCLRKRGDALLAYRAFSEAAHLILADPEDITLEQEQMAHHGVGTTLVALAAQRQLPEGRLYEEALQEALSELRIAARIRAERGATQVGVAYTEENIGFIHILDEDWPAALDHTKRIDDILPLAWNLTVRHIAARENGIALRQAGASREALENMEMIQDETAMVLSLMECNQIDKPELQRLLPSRFETVLESLSAHCALEAERS</sequence>
<keyword evidence="2" id="KW-1133">Transmembrane helix</keyword>